<evidence type="ECO:0000313" key="1">
    <source>
        <dbReference type="EMBL" id="SFS05828.1"/>
    </source>
</evidence>
<dbReference type="STRING" id="37658.SAMN05661086_03488"/>
<accession>A0A1I6LQY8</accession>
<reference evidence="1 2" key="1">
    <citation type="submission" date="2016-10" db="EMBL/GenBank/DDBJ databases">
        <authorList>
            <person name="de Groot N.N."/>
        </authorList>
    </citation>
    <scope>NUCLEOTIDE SEQUENCE [LARGE SCALE GENOMIC DNA]</scope>
    <source>
        <strain evidence="1 2">743A</strain>
    </source>
</reference>
<name>A0A1I6LQY8_9FIRM</name>
<keyword evidence="2" id="KW-1185">Reference proteome</keyword>
<organism evidence="1 2">
    <name type="scientific">Anaeromicropila populeti</name>
    <dbReference type="NCBI Taxonomy" id="37658"/>
    <lineage>
        <taxon>Bacteria</taxon>
        <taxon>Bacillati</taxon>
        <taxon>Bacillota</taxon>
        <taxon>Clostridia</taxon>
        <taxon>Lachnospirales</taxon>
        <taxon>Lachnospiraceae</taxon>
        <taxon>Anaeromicropila</taxon>
    </lineage>
</organism>
<evidence type="ECO:0008006" key="3">
    <source>
        <dbReference type="Google" id="ProtNLM"/>
    </source>
</evidence>
<dbReference type="Proteomes" id="UP000199659">
    <property type="component" value="Unassembled WGS sequence"/>
</dbReference>
<dbReference type="AlphaFoldDB" id="A0A1I6LQY8"/>
<sequence>MTASQEKQIRELRMRGIGYRAIGSVVGVSRDIVRNFCKARGLEGYAKALTKNVMEQMQSGEACFYCGKRMEQPYTGRPRKFCSNQCRRDWWKAHPEAVEKRKTAVYQQTCACCGITFEAYGNRNRKYCSHNCYIKDRFWREENGI</sequence>
<protein>
    <recommendedName>
        <fullName evidence="3">RNA polymerase subunit sigma-70</fullName>
    </recommendedName>
</protein>
<proteinExistence type="predicted"/>
<gene>
    <name evidence="1" type="ORF">SAMN05661086_03488</name>
</gene>
<dbReference type="EMBL" id="FOYZ01000020">
    <property type="protein sequence ID" value="SFS05828.1"/>
    <property type="molecule type" value="Genomic_DNA"/>
</dbReference>
<evidence type="ECO:0000313" key="2">
    <source>
        <dbReference type="Proteomes" id="UP000199659"/>
    </source>
</evidence>
<dbReference type="OrthoDB" id="9792035at2"/>